<dbReference type="EMBL" id="CAJNIZ010028435">
    <property type="protein sequence ID" value="CAE7507989.1"/>
    <property type="molecule type" value="Genomic_DNA"/>
</dbReference>
<comment type="caution">
    <text evidence="2">The sequence shown here is derived from an EMBL/GenBank/DDBJ whole genome shotgun (WGS) entry which is preliminary data.</text>
</comment>
<evidence type="ECO:0000313" key="2">
    <source>
        <dbReference type="EMBL" id="CAE7507989.1"/>
    </source>
</evidence>
<reference evidence="2" key="1">
    <citation type="submission" date="2021-02" db="EMBL/GenBank/DDBJ databases">
        <authorList>
            <person name="Dougan E. K."/>
            <person name="Rhodes N."/>
            <person name="Thang M."/>
            <person name="Chan C."/>
        </authorList>
    </citation>
    <scope>NUCLEOTIDE SEQUENCE</scope>
</reference>
<gene>
    <name evidence="2" type="ORF">SPIL2461_LOCUS13182</name>
</gene>
<feature type="region of interest" description="Disordered" evidence="1">
    <location>
        <begin position="55"/>
        <end position="91"/>
    </location>
</feature>
<keyword evidence="3" id="KW-1185">Reference proteome</keyword>
<proteinExistence type="predicted"/>
<accession>A0A812SXH7</accession>
<evidence type="ECO:0000256" key="1">
    <source>
        <dbReference type="SAM" id="MobiDB-lite"/>
    </source>
</evidence>
<dbReference type="AlphaFoldDB" id="A0A812SXH7"/>
<evidence type="ECO:0000313" key="3">
    <source>
        <dbReference type="Proteomes" id="UP000649617"/>
    </source>
</evidence>
<feature type="non-terminal residue" evidence="2">
    <location>
        <position position="113"/>
    </location>
</feature>
<name>A0A812SXH7_SYMPI</name>
<protein>
    <submittedName>
        <fullName evidence="2">Uncharacterized protein</fullName>
    </submittedName>
</protein>
<sequence>MEIALLCLFEVAYRPRTIAVDGVALRAPESVLLELGFEPEALEAFSMPGFSSIDADGNLVAAPEEEDSDEDAEEQEENGPPPPPDDEASEDAFDLAALQAAAKWAAIDDAALR</sequence>
<feature type="compositionally biased region" description="Acidic residues" evidence="1">
    <location>
        <begin position="63"/>
        <end position="77"/>
    </location>
</feature>
<dbReference type="OrthoDB" id="436174at2759"/>
<dbReference type="Proteomes" id="UP000649617">
    <property type="component" value="Unassembled WGS sequence"/>
</dbReference>
<organism evidence="2 3">
    <name type="scientific">Symbiodinium pilosum</name>
    <name type="common">Dinoflagellate</name>
    <dbReference type="NCBI Taxonomy" id="2952"/>
    <lineage>
        <taxon>Eukaryota</taxon>
        <taxon>Sar</taxon>
        <taxon>Alveolata</taxon>
        <taxon>Dinophyceae</taxon>
        <taxon>Suessiales</taxon>
        <taxon>Symbiodiniaceae</taxon>
        <taxon>Symbiodinium</taxon>
    </lineage>
</organism>